<accession>A0ABR0AJ60</accession>
<dbReference type="Proteomes" id="UP001234178">
    <property type="component" value="Unassembled WGS sequence"/>
</dbReference>
<evidence type="ECO:0000313" key="2">
    <source>
        <dbReference type="Proteomes" id="UP001234178"/>
    </source>
</evidence>
<name>A0ABR0AJ60_9CRUS</name>
<organism evidence="1 2">
    <name type="scientific">Daphnia magna</name>
    <dbReference type="NCBI Taxonomy" id="35525"/>
    <lineage>
        <taxon>Eukaryota</taxon>
        <taxon>Metazoa</taxon>
        <taxon>Ecdysozoa</taxon>
        <taxon>Arthropoda</taxon>
        <taxon>Crustacea</taxon>
        <taxon>Branchiopoda</taxon>
        <taxon>Diplostraca</taxon>
        <taxon>Cladocera</taxon>
        <taxon>Anomopoda</taxon>
        <taxon>Daphniidae</taxon>
        <taxon>Daphnia</taxon>
    </lineage>
</organism>
<protein>
    <submittedName>
        <fullName evidence="1">Uncharacterized protein</fullName>
    </submittedName>
</protein>
<reference evidence="1 2" key="1">
    <citation type="journal article" date="2023" name="Nucleic Acids Res.">
        <title>The hologenome of Daphnia magna reveals possible DNA methylation and microbiome-mediated evolution of the host genome.</title>
        <authorList>
            <person name="Chaturvedi A."/>
            <person name="Li X."/>
            <person name="Dhandapani V."/>
            <person name="Marshall H."/>
            <person name="Kissane S."/>
            <person name="Cuenca-Cambronero M."/>
            <person name="Asole G."/>
            <person name="Calvet F."/>
            <person name="Ruiz-Romero M."/>
            <person name="Marangio P."/>
            <person name="Guigo R."/>
            <person name="Rago D."/>
            <person name="Mirbahai L."/>
            <person name="Eastwood N."/>
            <person name="Colbourne J.K."/>
            <person name="Zhou J."/>
            <person name="Mallon E."/>
            <person name="Orsini L."/>
        </authorList>
    </citation>
    <scope>NUCLEOTIDE SEQUENCE [LARGE SCALE GENOMIC DNA]</scope>
    <source>
        <strain evidence="1">LRV0_1</strain>
    </source>
</reference>
<sequence length="119" mass="13678">MRSNLRATRKRWRVGHEDREKSGREVIFLDFLTSIINVGHQSSITEHIFPKDVVATKIEIVKTRTMARMTLSLSWKKGFDGNTVTTVDMDSVISNRSPSSEMYNSQQFVEIARATTMIR</sequence>
<evidence type="ECO:0000313" key="1">
    <source>
        <dbReference type="EMBL" id="KAK4025151.1"/>
    </source>
</evidence>
<comment type="caution">
    <text evidence="1">The sequence shown here is derived from an EMBL/GenBank/DDBJ whole genome shotgun (WGS) entry which is preliminary data.</text>
</comment>
<dbReference type="EMBL" id="JAOYFB010000037">
    <property type="protein sequence ID" value="KAK4025151.1"/>
    <property type="molecule type" value="Genomic_DNA"/>
</dbReference>
<gene>
    <name evidence="1" type="ORF">OUZ56_010651</name>
</gene>
<proteinExistence type="predicted"/>
<keyword evidence="2" id="KW-1185">Reference proteome</keyword>